<dbReference type="Gene3D" id="1.10.860.10">
    <property type="entry name" value="DNAb Helicase, Chain A"/>
    <property type="match status" value="1"/>
</dbReference>
<dbReference type="InterPro" id="IPR016136">
    <property type="entry name" value="DNA_helicase_N/primase_C"/>
</dbReference>
<dbReference type="InterPro" id="IPR025048">
    <property type="entry name" value="DUF3987"/>
</dbReference>
<dbReference type="Pfam" id="PF13148">
    <property type="entry name" value="DUF3987"/>
    <property type="match status" value="1"/>
</dbReference>
<feature type="domain" description="DNA helicase DnaB-like N-terminal" evidence="4">
    <location>
        <begin position="23"/>
        <end position="121"/>
    </location>
</feature>
<proteinExistence type="predicted"/>
<name>A0ABW0X2T7_9ACTN</name>
<evidence type="ECO:0000256" key="2">
    <source>
        <dbReference type="ARBA" id="ARBA00023125"/>
    </source>
</evidence>
<feature type="region of interest" description="Disordered" evidence="3">
    <location>
        <begin position="633"/>
        <end position="653"/>
    </location>
</feature>
<evidence type="ECO:0000313" key="6">
    <source>
        <dbReference type="Proteomes" id="UP001595975"/>
    </source>
</evidence>
<evidence type="ECO:0000256" key="1">
    <source>
        <dbReference type="ARBA" id="ARBA00022705"/>
    </source>
</evidence>
<gene>
    <name evidence="5" type="ORF">ACFP3U_14030</name>
</gene>
<organism evidence="5 6">
    <name type="scientific">Kitasatospora misakiensis</name>
    <dbReference type="NCBI Taxonomy" id="67330"/>
    <lineage>
        <taxon>Bacteria</taxon>
        <taxon>Bacillati</taxon>
        <taxon>Actinomycetota</taxon>
        <taxon>Actinomycetes</taxon>
        <taxon>Kitasatosporales</taxon>
        <taxon>Streptomycetaceae</taxon>
        <taxon>Kitasatospora</taxon>
    </lineage>
</organism>
<comment type="caution">
    <text evidence="5">The sequence shown here is derived from an EMBL/GenBank/DDBJ whole genome shotgun (WGS) entry which is preliminary data.</text>
</comment>
<dbReference type="RefSeq" id="WP_380225797.1">
    <property type="nucleotide sequence ID" value="NZ_JBHSOF010000014.1"/>
</dbReference>
<dbReference type="EMBL" id="JBHSOF010000014">
    <property type="protein sequence ID" value="MFC5664098.1"/>
    <property type="molecule type" value="Genomic_DNA"/>
</dbReference>
<dbReference type="SUPFAM" id="SSF48024">
    <property type="entry name" value="N-terminal domain of DnaB helicase"/>
    <property type="match status" value="1"/>
</dbReference>
<accession>A0ABW0X2T7</accession>
<protein>
    <submittedName>
        <fullName evidence="5">DUF3987 domain-containing protein</fullName>
    </submittedName>
</protein>
<dbReference type="InterPro" id="IPR007693">
    <property type="entry name" value="DNA_helicase_DnaB-like_N"/>
</dbReference>
<sequence>MTLHSASGPDDNVFPFPGPDGAPPNDLQAEQAVLGALMLNPAVLGDVAAVMDAGDYYRPAHETIHRAIMDLGEAADPITVTDALRRSGDLARVGGGAYVSGLVSATPTAANAEYYAAIVRETAKRRRLIEAGTRLVQAANTPGADADTLRAVLAVPTEPEPAAWPDPVPLTAARTLPAFPLDTLPGWLKEYVAGVAEESQTPPDMAGTLALSVLATAAGGRAVVHIRGRWREPVNLFTVVALPPANRKSAVFAAMTNPLYAAEKALGEAAAGRIVEAELTARLAREVAETAAVKAAKADDGPERDQLVAEAIGLAQTAEGIAVPPQPRLLVDDATPEAITSLLAEQGGRLAVLSAEGGIFDIIAGRYSGTPNLEVFLKGHAGDRLRVDRRSRQEFVEAPALTMGLAVQPSVLEDIARVRGFDGRGLLARFLYCLPASMVGSRRIITEPVAPAVADAYEVNVTSLTKALADWTDPAVLQLTPGADALLIAFQERLEPQLAARGGELGHIGKWAGKLAGTVARIAGLLHLAAHLTNGHTRPVTEDTMAAAVELGDYFTAHALAVFEAMGADSTVTRAATVLDVCRDNRWRTVSRRDLFTKLSRTDFPTAADLDPALSLLEEHGYLRLEAVLPRPRTRGRKPSPRYEIHPALSGDE</sequence>
<reference evidence="6" key="1">
    <citation type="journal article" date="2019" name="Int. J. Syst. Evol. Microbiol.">
        <title>The Global Catalogue of Microorganisms (GCM) 10K type strain sequencing project: providing services to taxonomists for standard genome sequencing and annotation.</title>
        <authorList>
            <consortium name="The Broad Institute Genomics Platform"/>
            <consortium name="The Broad Institute Genome Sequencing Center for Infectious Disease"/>
            <person name="Wu L."/>
            <person name="Ma J."/>
        </authorList>
    </citation>
    <scope>NUCLEOTIDE SEQUENCE [LARGE SCALE GENOMIC DNA]</scope>
    <source>
        <strain evidence="6">CGMCC 4.1437</strain>
    </source>
</reference>
<dbReference type="PANTHER" id="PTHR30153:SF2">
    <property type="entry name" value="REPLICATIVE DNA HELICASE"/>
    <property type="match status" value="1"/>
</dbReference>
<evidence type="ECO:0000256" key="3">
    <source>
        <dbReference type="SAM" id="MobiDB-lite"/>
    </source>
</evidence>
<dbReference type="InterPro" id="IPR036185">
    <property type="entry name" value="DNA_heli_DnaB-like_N_sf"/>
</dbReference>
<evidence type="ECO:0000259" key="4">
    <source>
        <dbReference type="Pfam" id="PF00772"/>
    </source>
</evidence>
<feature type="region of interest" description="Disordered" evidence="3">
    <location>
        <begin position="1"/>
        <end position="25"/>
    </location>
</feature>
<dbReference type="Pfam" id="PF00772">
    <property type="entry name" value="DnaB"/>
    <property type="match status" value="1"/>
</dbReference>
<keyword evidence="2" id="KW-0238">DNA-binding</keyword>
<evidence type="ECO:0000313" key="5">
    <source>
        <dbReference type="EMBL" id="MFC5664098.1"/>
    </source>
</evidence>
<keyword evidence="6" id="KW-1185">Reference proteome</keyword>
<dbReference type="Proteomes" id="UP001595975">
    <property type="component" value="Unassembled WGS sequence"/>
</dbReference>
<keyword evidence="1" id="KW-0235">DNA replication</keyword>
<dbReference type="PANTHER" id="PTHR30153">
    <property type="entry name" value="REPLICATIVE DNA HELICASE DNAB"/>
    <property type="match status" value="1"/>
</dbReference>